<reference evidence="3" key="1">
    <citation type="submission" date="2022-01" db="UniProtKB">
        <authorList>
            <consortium name="EnsemblMetazoa"/>
        </authorList>
    </citation>
    <scope>IDENTIFICATION</scope>
</reference>
<evidence type="ECO:0000313" key="4">
    <source>
        <dbReference type="Proteomes" id="UP000494040"/>
    </source>
</evidence>
<dbReference type="Gene3D" id="2.60.40.10">
    <property type="entry name" value="Immunoglobulins"/>
    <property type="match status" value="1"/>
</dbReference>
<evidence type="ECO:0000256" key="1">
    <source>
        <dbReference type="SAM" id="MobiDB-lite"/>
    </source>
</evidence>
<dbReference type="GO" id="GO:0060271">
    <property type="term" value="P:cilium assembly"/>
    <property type="evidence" value="ECO:0007669"/>
    <property type="project" value="TreeGrafter"/>
</dbReference>
<accession>A0A8I6RPD4</accession>
<dbReference type="Pfam" id="PF24529">
    <property type="entry name" value="CFAP47"/>
    <property type="match status" value="1"/>
</dbReference>
<dbReference type="InterPro" id="IPR013783">
    <property type="entry name" value="Ig-like_fold"/>
</dbReference>
<protein>
    <recommendedName>
        <fullName evidence="2">Cilia- and flagella-associated protein 47 domain-containing protein</fullName>
    </recommendedName>
</protein>
<dbReference type="PANTHER" id="PTHR45912">
    <property type="entry name" value="CILIA- AND FLAGELLA-ASSOCIATED PROTEIN 47"/>
    <property type="match status" value="1"/>
</dbReference>
<proteinExistence type="predicted"/>
<evidence type="ECO:0000259" key="2">
    <source>
        <dbReference type="Pfam" id="PF24529"/>
    </source>
</evidence>
<feature type="region of interest" description="Disordered" evidence="1">
    <location>
        <begin position="1"/>
        <end position="40"/>
    </location>
</feature>
<sequence length="2308" mass="262153">MSDESLHSQKENDQENKDGQRRRSSSENPSENNTSDMNLPPTAVARLTKEYVTNYNIGNMSTAYEYLGLRFIPCVITFNNVYVGQIYTVELCVQNISCNITQFRFKQPFSRSYSINDNGTTKTLAPGLVLTKIITYKCTEGCITDSVITVVVVNEEIHLPIKVFKGEPKVLVIPSSIDFGRLDIGCPYVTKEILIINQGSCVTKGSIDLGKNELGLVVSRKNFQIAPYKRIKIKIQLAGLVVGQHSSEFWVKSAPSHRIEVKVKVVFPYFKALHPNSTGNFTLIDLQGTFPGAKRYETLIVRNVSSFDGVFVTSAEANDSIISLKEAEEIDQSFKSFSVYPKEGNLLPFEGRIFTIWFDPKFVEQQKGWISEQRTEQYLVFVRIQRVDVMFGAHKGEFEENSDVGNQLPIVEENNVTDDEVPLAEQKSLTKYHTDEGVELEKDSETMMIDDGSIRLCLYGVGVQPTLKIVPNELIFENVLPGTEHNKVLTLTNMSTGLSMGFRYFKIPSIEVKPNFLFLKYKQSVEVLVTLIPGNLNLKNKSLIFELLSHANHTDKTNTIVVGHAKVKLNIHAVTPAIQPQPKINEGLTPKLFVEAGSHVEMIKYNSPIKFPKSLVIPPSETRPWLNSEARIVLPNEMGRIRPLSSDKTARTIFTGLPRYLKPPNWNYRRTQKEEEFRNKEIKLWRDYFTKTGEKAKQVIKNKEPSPIEEYSVTNLKLYNMIGMMPPIEEEERSISICQNKTVKELYVPDLNCPLVPMHLFNIKVKPKEIDFGKIPPGVDCKSYIVIENLNPFDISVKLFFIKDSQHAPPTAFIVKAMETTQKDIVINLDTLGMHFSNMYYIINTHHRFDLKVAAEVVQRTLELQPPELTMYETQYSDIFLKTWAPIKIVNPLGVPTKFRWKISHPCPFYITPNCGIVPGNGVITCSVYFQFKDRYSLGTVATFLIDKGVQVQYPINYIIDTTSSLSIFMPKISCPNIPLGLPYKKKVIIFNHGSVDCYFSLTNPNPLKGVTISPIAGILKAKAGFLLEISFKMLNITSFDFRTDIETEGDTCIQLKVNGYVVYPGVTFKPTKIIFKGGPCNSFTTIPLTIENQSLAEIRLTFPLHDFPQMKIAKTNKSFDEGVGDDPVVIDANETLKLYLHFEPKDLAAYQFILPYVVNGTIGPPLLEHPETWSPVHFIRPVARSLGTIKNKLPGMDFPKALTCVNIHSTSVRGQISCSKKEMHFFKPPQCESNTITSLWQTVDITCLAKQEVTVVLQLFDTKHYRPFSVMLVGIKKENILNIPIIIQPMEVKTIAVSFTPPHPGAFEEELSVTVKEHNEKRPYCFLKLNGIFHKSTLYCSESLLHFMPVPVGIEIQKTITIIANYQCKNSLLKHSIIGLQGENNDRVLTLVYPNTNEIVKDKENFEIPVQIKFISSRPATYSGYIIFSDGSDGESRIGFTVTADISLLTTYAYYYLTEIGDLRAYEAEYNFVSVEVYGIVGSASELAHPTSMLELPVASVSRFNIDQSKQSDIADYPLFPMSSSETNFAIMMRKTVTATEDWLFEQGFGGIYRMIIGDHMAFSKHYQTAVHSRSKNPYYSVVKSLLDLVLRYAGREFHAQYIIPPSVPADDDGRIMYCLTAYKQIIKFLKTQGAFISHIFPVYLLDYDDYVYYYTKLMQPSDKVNEYMVFPAKPMLRADIFTRYSIQSWLDILLQVYKVLVLAPTVQLRTNSDLFIEPYCTVGTEEHEDKELQKQIIENMKFTKLPDIKINSHSDFVGIAPFEQYGEKCLLKWLNVIFEKKRTKWLSLNPKLKLPPRKVKNFTTDLRDAVVLITVTAYYCPYLTSEFFNNVFFDPTDPSQYQHNACMLTLAWVSIHLGLSISARDFRSPNPMLMIFVVGHLFSVLRSYVPETVLQFSTCLNSIMQRKFHITNPSTQTIGYYIKKIGDPNNLFSFSPHKNVVLVHGKDTTVVTIKYSSRMMRKVKATLLFCGCGQLGAFAINFALTVEGEAKKFHVKNFFKIHTPLFKVATINVGILSPFSTAGMFDIWYSEEEPKPGVKLSMRPWKEIKHQTIPRCLYLNNDRIELLPIHSAKPSLLSLVTAAYTMKVKEFYLFFRNPTIGDFITKIHIIPRVEMPFYTVSVPFMTAPCAGVPDVMCVAQCPRLVMISLPARNNKFWSTANTMLSLTMNKRDKAFWSSYVEKPIGLKLIKWLLSKSNNPIAGEIDFIFNQSVTFNVKSECPYIEFPPIFTIADVMSDGTVDFPIHLKENIESSFSAYLKLTSENGKEIRLYNIMVTKSSISIEKQDFVKSFSKVGSEDVSQIKSET</sequence>
<feature type="domain" description="Cilia- and flagella-associated protein 47" evidence="2">
    <location>
        <begin position="1613"/>
        <end position="1705"/>
    </location>
</feature>
<dbReference type="SUPFAM" id="SSF47576">
    <property type="entry name" value="Calponin-homology domain, CH-domain"/>
    <property type="match status" value="1"/>
</dbReference>
<evidence type="ECO:0000313" key="3">
    <source>
        <dbReference type="EnsemblMetazoa" id="XP_014248689.1"/>
    </source>
</evidence>
<dbReference type="OrthoDB" id="6622087at2759"/>
<dbReference type="GeneID" id="106666192"/>
<dbReference type="GO" id="GO:0005929">
    <property type="term" value="C:cilium"/>
    <property type="evidence" value="ECO:0007669"/>
    <property type="project" value="TreeGrafter"/>
</dbReference>
<feature type="compositionally biased region" description="Low complexity" evidence="1">
    <location>
        <begin position="26"/>
        <end position="35"/>
    </location>
</feature>
<feature type="compositionally biased region" description="Basic and acidic residues" evidence="1">
    <location>
        <begin position="1"/>
        <end position="25"/>
    </location>
</feature>
<dbReference type="EnsemblMetazoa" id="XM_014393203.1">
    <property type="protein sequence ID" value="XP_014248689.1"/>
    <property type="gene ID" value="LOC106666192"/>
</dbReference>
<organism evidence="3 4">
    <name type="scientific">Cimex lectularius</name>
    <name type="common">Bed bug</name>
    <name type="synonym">Acanthia lectularia</name>
    <dbReference type="NCBI Taxonomy" id="79782"/>
    <lineage>
        <taxon>Eukaryota</taxon>
        <taxon>Metazoa</taxon>
        <taxon>Ecdysozoa</taxon>
        <taxon>Arthropoda</taxon>
        <taxon>Hexapoda</taxon>
        <taxon>Insecta</taxon>
        <taxon>Pterygota</taxon>
        <taxon>Neoptera</taxon>
        <taxon>Paraneoptera</taxon>
        <taxon>Hemiptera</taxon>
        <taxon>Heteroptera</taxon>
        <taxon>Panheteroptera</taxon>
        <taxon>Cimicomorpha</taxon>
        <taxon>Cimicidae</taxon>
        <taxon>Cimex</taxon>
    </lineage>
</organism>
<keyword evidence="4" id="KW-1185">Reference proteome</keyword>
<dbReference type="Proteomes" id="UP000494040">
    <property type="component" value="Unassembled WGS sequence"/>
</dbReference>
<dbReference type="PANTHER" id="PTHR45912:SF3">
    <property type="entry name" value="CILIA- AND FLAGELLA-ASSOCIATED PROTEIN 47"/>
    <property type="match status" value="1"/>
</dbReference>
<dbReference type="InterPro" id="IPR036872">
    <property type="entry name" value="CH_dom_sf"/>
</dbReference>
<dbReference type="InterPro" id="IPR056343">
    <property type="entry name" value="CFAP47_dom"/>
</dbReference>
<dbReference type="OMA" id="DIFRREY"/>
<dbReference type="RefSeq" id="XP_014248689.1">
    <property type="nucleotide sequence ID" value="XM_014393203.1"/>
</dbReference>
<dbReference type="InterPro" id="IPR008962">
    <property type="entry name" value="PapD-like_sf"/>
</dbReference>
<dbReference type="KEGG" id="clec:106666192"/>
<dbReference type="SUPFAM" id="SSF49354">
    <property type="entry name" value="PapD-like"/>
    <property type="match status" value="1"/>
</dbReference>
<name>A0A8I6RPD4_CIMLE</name>
<dbReference type="Pfam" id="PF14874">
    <property type="entry name" value="PapD-like"/>
    <property type="match status" value="1"/>
</dbReference>
<dbReference type="Gene3D" id="1.10.418.10">
    <property type="entry name" value="Calponin-like domain"/>
    <property type="match status" value="1"/>
</dbReference>